<accession>A0A386UAY6</accession>
<dbReference type="AlphaFoldDB" id="A0A386UAY6"/>
<evidence type="ECO:0000313" key="6">
    <source>
        <dbReference type="Proteomes" id="UP001229081"/>
    </source>
</evidence>
<dbReference type="KEGG" id="mpag:C0J29_25060"/>
<feature type="transmembrane region" description="Helical" evidence="2">
    <location>
        <begin position="133"/>
        <end position="155"/>
    </location>
</feature>
<keyword evidence="2" id="KW-0812">Transmembrane</keyword>
<dbReference type="RefSeq" id="WP_065165725.1">
    <property type="nucleotide sequence ID" value="NZ_BLKX01000001.1"/>
</dbReference>
<feature type="compositionally biased region" description="Low complexity" evidence="1">
    <location>
        <begin position="285"/>
        <end position="301"/>
    </location>
</feature>
<dbReference type="Proteomes" id="UP000465240">
    <property type="component" value="Unassembled WGS sequence"/>
</dbReference>
<feature type="transmembrane region" description="Helical" evidence="2">
    <location>
        <begin position="103"/>
        <end position="121"/>
    </location>
</feature>
<feature type="compositionally biased region" description="Low complexity" evidence="1">
    <location>
        <begin position="9"/>
        <end position="25"/>
    </location>
</feature>
<dbReference type="EMBL" id="BLKX01000001">
    <property type="protein sequence ID" value="GFG81260.1"/>
    <property type="molecule type" value="Genomic_DNA"/>
</dbReference>
<feature type="transmembrane region" description="Helical" evidence="2">
    <location>
        <begin position="78"/>
        <end position="97"/>
    </location>
</feature>
<dbReference type="InterPro" id="IPR035166">
    <property type="entry name" value="DUF5336"/>
</dbReference>
<evidence type="ECO:0000313" key="5">
    <source>
        <dbReference type="Proteomes" id="UP000465240"/>
    </source>
</evidence>
<feature type="region of interest" description="Disordered" evidence="1">
    <location>
        <begin position="1"/>
        <end position="25"/>
    </location>
</feature>
<feature type="transmembrane region" description="Helical" evidence="2">
    <location>
        <begin position="37"/>
        <end position="57"/>
    </location>
</feature>
<feature type="compositionally biased region" description="Low complexity" evidence="1">
    <location>
        <begin position="232"/>
        <end position="245"/>
    </location>
</feature>
<evidence type="ECO:0000313" key="4">
    <source>
        <dbReference type="EMBL" id="MDP7738955.1"/>
    </source>
</evidence>
<comment type="caution">
    <text evidence="4">The sequence shown here is derived from an EMBL/GenBank/DDBJ whole genome shotgun (WGS) entry which is preliminary data.</text>
</comment>
<keyword evidence="2" id="KW-0472">Membrane</keyword>
<feature type="compositionally biased region" description="Gly residues" evidence="1">
    <location>
        <begin position="208"/>
        <end position="218"/>
    </location>
</feature>
<keyword evidence="5" id="KW-1185">Reference proteome</keyword>
<evidence type="ECO:0000313" key="3">
    <source>
        <dbReference type="EMBL" id="GFG81260.1"/>
    </source>
</evidence>
<sequence length="301" mass="29948">MTYPPGSPGYPSGQQPSGSYGAAAPAAAPAEPGESKLGLYLAIAVAALGLLAYFFSFGPMFTYSSEISGSGAEVSGDTGLSVAVALLAALLAGVALLPKAKSYVPIVAVLSVLGVLLIIAATFNKPSSFSTGWALWIVLVCIVFQAVAAVGALLLESGVITAPTPRPKYDPFGGGYGQYGQYGQYGGQPGGYYGQPGAQQPAQNPGQSGYGSQYGGGYSSNPNPQSGGFAAQPTQQVPQQQQGPTNTPPTGFPSFSPPPPVSAGTGSQGGSAPVNYGNAAGGGQQSNYGQGQQQSPGSAPV</sequence>
<feature type="compositionally biased region" description="Low complexity" evidence="1">
    <location>
        <begin position="195"/>
        <end position="207"/>
    </location>
</feature>
<feature type="region of interest" description="Disordered" evidence="1">
    <location>
        <begin position="190"/>
        <end position="301"/>
    </location>
</feature>
<organism evidence="4 6">
    <name type="scientific">Mycobacterium paragordonae</name>
    <dbReference type="NCBI Taxonomy" id="1389713"/>
    <lineage>
        <taxon>Bacteria</taxon>
        <taxon>Bacillati</taxon>
        <taxon>Actinomycetota</taxon>
        <taxon>Actinomycetes</taxon>
        <taxon>Mycobacteriales</taxon>
        <taxon>Mycobacteriaceae</taxon>
        <taxon>Mycobacterium</taxon>
    </lineage>
</organism>
<dbReference type="EMBL" id="JAUFSA010000003">
    <property type="protein sequence ID" value="MDP7738955.1"/>
    <property type="molecule type" value="Genomic_DNA"/>
</dbReference>
<reference evidence="4" key="3">
    <citation type="submission" date="2023-06" db="EMBL/GenBank/DDBJ databases">
        <title>Identification of two novel mycobacterium reveal diversities and complexities of Mycobacterium gordonae clade.</title>
        <authorList>
            <person name="Matsumoto Y."/>
            <person name="Nakamura S."/>
            <person name="Motooka D."/>
            <person name="Fukushima K."/>
        </authorList>
    </citation>
    <scope>NUCLEOTIDE SEQUENCE</scope>
    <source>
        <strain evidence="4">TY812</strain>
    </source>
</reference>
<reference evidence="3" key="2">
    <citation type="submission" date="2020-02" db="EMBL/GenBank/DDBJ databases">
        <authorList>
            <person name="Matsumoto Y."/>
            <person name="Kinjo T."/>
            <person name="Motooka D."/>
            <person name="Nabeya D."/>
            <person name="Jung N."/>
            <person name="Uechi K."/>
            <person name="Horii T."/>
            <person name="Iida T."/>
            <person name="Fujita J."/>
            <person name="Nakamura S."/>
        </authorList>
    </citation>
    <scope>NUCLEOTIDE SEQUENCE</scope>
    <source>
        <strain evidence="3">JCM 18565</strain>
    </source>
</reference>
<dbReference type="Proteomes" id="UP001229081">
    <property type="component" value="Unassembled WGS sequence"/>
</dbReference>
<dbReference type="Pfam" id="PF17270">
    <property type="entry name" value="DUF5336"/>
    <property type="match status" value="1"/>
</dbReference>
<feature type="compositionally biased region" description="Pro residues" evidence="1">
    <location>
        <begin position="246"/>
        <end position="261"/>
    </location>
</feature>
<evidence type="ECO:0000256" key="1">
    <source>
        <dbReference type="SAM" id="MobiDB-lite"/>
    </source>
</evidence>
<proteinExistence type="predicted"/>
<gene>
    <name evidence="3" type="ORF">MPRG_45360</name>
    <name evidence="4" type="ORF">QXL92_29925</name>
</gene>
<reference evidence="3 5" key="1">
    <citation type="journal article" date="2019" name="Emerg. Microbes Infect.">
        <title>Comprehensive subspecies identification of 175 nontuberculous mycobacteria species based on 7547 genomic profiles.</title>
        <authorList>
            <person name="Matsumoto Y."/>
            <person name="Kinjo T."/>
            <person name="Motooka D."/>
            <person name="Nabeya D."/>
            <person name="Jung N."/>
            <person name="Uechi K."/>
            <person name="Horii T."/>
            <person name="Iida T."/>
            <person name="Fujita J."/>
            <person name="Nakamura S."/>
        </authorList>
    </citation>
    <scope>NUCLEOTIDE SEQUENCE [LARGE SCALE GENOMIC DNA]</scope>
    <source>
        <strain evidence="3 5">JCM 18565</strain>
    </source>
</reference>
<name>A0A386UAY6_9MYCO</name>
<evidence type="ECO:0000256" key="2">
    <source>
        <dbReference type="SAM" id="Phobius"/>
    </source>
</evidence>
<keyword evidence="2" id="KW-1133">Transmembrane helix</keyword>
<protein>
    <submittedName>
        <fullName evidence="3">34 kDa antigenic protein</fullName>
    </submittedName>
    <submittedName>
        <fullName evidence="4">DUF5336 domain-containing protein</fullName>
    </submittedName>
</protein>